<evidence type="ECO:0000313" key="3">
    <source>
        <dbReference type="Proteomes" id="UP000007266"/>
    </source>
</evidence>
<feature type="signal peptide" evidence="1">
    <location>
        <begin position="1"/>
        <end position="19"/>
    </location>
</feature>
<accession>D6WS41</accession>
<organism evidence="2 3">
    <name type="scientific">Tribolium castaneum</name>
    <name type="common">Red flour beetle</name>
    <dbReference type="NCBI Taxonomy" id="7070"/>
    <lineage>
        <taxon>Eukaryota</taxon>
        <taxon>Metazoa</taxon>
        <taxon>Ecdysozoa</taxon>
        <taxon>Arthropoda</taxon>
        <taxon>Hexapoda</taxon>
        <taxon>Insecta</taxon>
        <taxon>Pterygota</taxon>
        <taxon>Neoptera</taxon>
        <taxon>Endopterygota</taxon>
        <taxon>Coleoptera</taxon>
        <taxon>Polyphaga</taxon>
        <taxon>Cucujiformia</taxon>
        <taxon>Tenebrionidae</taxon>
        <taxon>Tenebrionidae incertae sedis</taxon>
        <taxon>Tribolium</taxon>
    </lineage>
</organism>
<dbReference type="HOGENOM" id="CLU_2280982_0_0_1"/>
<dbReference type="EMBL" id="KQ971354">
    <property type="protein sequence ID" value="EFA07082.2"/>
    <property type="molecule type" value="Genomic_DNA"/>
</dbReference>
<dbReference type="Proteomes" id="UP000007266">
    <property type="component" value="Linkage group 7"/>
</dbReference>
<evidence type="ECO:0000256" key="1">
    <source>
        <dbReference type="SAM" id="SignalP"/>
    </source>
</evidence>
<dbReference type="KEGG" id="tca:103313734"/>
<keyword evidence="3" id="KW-1185">Reference proteome</keyword>
<dbReference type="InParanoid" id="D6WS41"/>
<keyword evidence="1" id="KW-0732">Signal</keyword>
<feature type="chain" id="PRO_5007310844" evidence="1">
    <location>
        <begin position="20"/>
        <end position="140"/>
    </location>
</feature>
<dbReference type="OrthoDB" id="10358929at2759"/>
<protein>
    <submittedName>
        <fullName evidence="2">Uncharacterized protein</fullName>
    </submittedName>
</protein>
<gene>
    <name evidence="2" type="primary">AUGUSTUS-3.0.2_10065</name>
    <name evidence="2" type="ORF">TcasGA2_TC010065</name>
</gene>
<reference evidence="2 3" key="1">
    <citation type="journal article" date="2008" name="Nature">
        <title>The genome of the model beetle and pest Tribolium castaneum.</title>
        <authorList>
            <consortium name="Tribolium Genome Sequencing Consortium"/>
            <person name="Richards S."/>
            <person name="Gibbs R.A."/>
            <person name="Weinstock G.M."/>
            <person name="Brown S.J."/>
            <person name="Denell R."/>
            <person name="Beeman R.W."/>
            <person name="Gibbs R."/>
            <person name="Beeman R.W."/>
            <person name="Brown S.J."/>
            <person name="Bucher G."/>
            <person name="Friedrich M."/>
            <person name="Grimmelikhuijzen C.J."/>
            <person name="Klingler M."/>
            <person name="Lorenzen M."/>
            <person name="Richards S."/>
            <person name="Roth S."/>
            <person name="Schroder R."/>
            <person name="Tautz D."/>
            <person name="Zdobnov E.M."/>
            <person name="Muzny D."/>
            <person name="Gibbs R.A."/>
            <person name="Weinstock G.M."/>
            <person name="Attaway T."/>
            <person name="Bell S."/>
            <person name="Buhay C.J."/>
            <person name="Chandrabose M.N."/>
            <person name="Chavez D."/>
            <person name="Clerk-Blankenburg K.P."/>
            <person name="Cree A."/>
            <person name="Dao M."/>
            <person name="Davis C."/>
            <person name="Chacko J."/>
            <person name="Dinh H."/>
            <person name="Dugan-Rocha S."/>
            <person name="Fowler G."/>
            <person name="Garner T.T."/>
            <person name="Garnes J."/>
            <person name="Gnirke A."/>
            <person name="Hawes A."/>
            <person name="Hernandez J."/>
            <person name="Hines S."/>
            <person name="Holder M."/>
            <person name="Hume J."/>
            <person name="Jhangiani S.N."/>
            <person name="Joshi V."/>
            <person name="Khan Z.M."/>
            <person name="Jackson L."/>
            <person name="Kovar C."/>
            <person name="Kowis A."/>
            <person name="Lee S."/>
            <person name="Lewis L.R."/>
            <person name="Margolis J."/>
            <person name="Morgan M."/>
            <person name="Nazareth L.V."/>
            <person name="Nguyen N."/>
            <person name="Okwuonu G."/>
            <person name="Parker D."/>
            <person name="Richards S."/>
            <person name="Ruiz S.J."/>
            <person name="Santibanez J."/>
            <person name="Savard J."/>
            <person name="Scherer S.E."/>
            <person name="Schneider B."/>
            <person name="Sodergren E."/>
            <person name="Tautz D."/>
            <person name="Vattahil S."/>
            <person name="Villasana D."/>
            <person name="White C.S."/>
            <person name="Wright R."/>
            <person name="Park Y."/>
            <person name="Beeman R.W."/>
            <person name="Lord J."/>
            <person name="Oppert B."/>
            <person name="Lorenzen M."/>
            <person name="Brown S."/>
            <person name="Wang L."/>
            <person name="Savard J."/>
            <person name="Tautz D."/>
            <person name="Richards S."/>
            <person name="Weinstock G."/>
            <person name="Gibbs R.A."/>
            <person name="Liu Y."/>
            <person name="Worley K."/>
            <person name="Weinstock G."/>
            <person name="Elsik C.G."/>
            <person name="Reese J.T."/>
            <person name="Elhaik E."/>
            <person name="Landan G."/>
            <person name="Graur D."/>
            <person name="Arensburger P."/>
            <person name="Atkinson P."/>
            <person name="Beeman R.W."/>
            <person name="Beidler J."/>
            <person name="Brown S.J."/>
            <person name="Demuth J.P."/>
            <person name="Drury D.W."/>
            <person name="Du Y.Z."/>
            <person name="Fujiwara H."/>
            <person name="Lorenzen M."/>
            <person name="Maselli V."/>
            <person name="Osanai M."/>
            <person name="Park Y."/>
            <person name="Robertson H.M."/>
            <person name="Tu Z."/>
            <person name="Wang J.J."/>
            <person name="Wang S."/>
            <person name="Richards S."/>
            <person name="Song H."/>
            <person name="Zhang L."/>
            <person name="Sodergren E."/>
            <person name="Werner D."/>
            <person name="Stanke M."/>
            <person name="Morgenstern B."/>
            <person name="Solovyev V."/>
            <person name="Kosarev P."/>
            <person name="Brown G."/>
            <person name="Chen H.C."/>
            <person name="Ermolaeva O."/>
            <person name="Hlavina W."/>
            <person name="Kapustin Y."/>
            <person name="Kiryutin B."/>
            <person name="Kitts P."/>
            <person name="Maglott D."/>
            <person name="Pruitt K."/>
            <person name="Sapojnikov V."/>
            <person name="Souvorov A."/>
            <person name="Mackey A.J."/>
            <person name="Waterhouse R.M."/>
            <person name="Wyder S."/>
            <person name="Zdobnov E.M."/>
            <person name="Zdobnov E.M."/>
            <person name="Wyder S."/>
            <person name="Kriventseva E.V."/>
            <person name="Kadowaki T."/>
            <person name="Bork P."/>
            <person name="Aranda M."/>
            <person name="Bao R."/>
            <person name="Beermann A."/>
            <person name="Berns N."/>
            <person name="Bolognesi R."/>
            <person name="Bonneton F."/>
            <person name="Bopp D."/>
            <person name="Brown S.J."/>
            <person name="Bucher G."/>
            <person name="Butts T."/>
            <person name="Chaumot A."/>
            <person name="Denell R.E."/>
            <person name="Ferrier D.E."/>
            <person name="Friedrich M."/>
            <person name="Gordon C.M."/>
            <person name="Jindra M."/>
            <person name="Klingler M."/>
            <person name="Lan Q."/>
            <person name="Lattorff H.M."/>
            <person name="Laudet V."/>
            <person name="von Levetsow C."/>
            <person name="Liu Z."/>
            <person name="Lutz R."/>
            <person name="Lynch J.A."/>
            <person name="da Fonseca R.N."/>
            <person name="Posnien N."/>
            <person name="Reuter R."/>
            <person name="Roth S."/>
            <person name="Savard J."/>
            <person name="Schinko J.B."/>
            <person name="Schmitt C."/>
            <person name="Schoppmeier M."/>
            <person name="Schroder R."/>
            <person name="Shippy T.D."/>
            <person name="Simonnet F."/>
            <person name="Marques-Souza H."/>
            <person name="Tautz D."/>
            <person name="Tomoyasu Y."/>
            <person name="Trauner J."/>
            <person name="Van der Zee M."/>
            <person name="Vervoort M."/>
            <person name="Wittkopp N."/>
            <person name="Wimmer E.A."/>
            <person name="Yang X."/>
            <person name="Jones A.K."/>
            <person name="Sattelle D.B."/>
            <person name="Ebert P.R."/>
            <person name="Nelson D."/>
            <person name="Scott J.G."/>
            <person name="Beeman R.W."/>
            <person name="Muthukrishnan S."/>
            <person name="Kramer K.J."/>
            <person name="Arakane Y."/>
            <person name="Beeman R.W."/>
            <person name="Zhu Q."/>
            <person name="Hogenkamp D."/>
            <person name="Dixit R."/>
            <person name="Oppert B."/>
            <person name="Jiang H."/>
            <person name="Zou Z."/>
            <person name="Marshall J."/>
            <person name="Elpidina E."/>
            <person name="Vinokurov K."/>
            <person name="Oppert C."/>
            <person name="Zou Z."/>
            <person name="Evans J."/>
            <person name="Lu Z."/>
            <person name="Zhao P."/>
            <person name="Sumathipala N."/>
            <person name="Altincicek B."/>
            <person name="Vilcinskas A."/>
            <person name="Williams M."/>
            <person name="Hultmark D."/>
            <person name="Hetru C."/>
            <person name="Jiang H."/>
            <person name="Grimmelikhuijzen C.J."/>
            <person name="Hauser F."/>
            <person name="Cazzamali G."/>
            <person name="Williamson M."/>
            <person name="Park Y."/>
            <person name="Li B."/>
            <person name="Tanaka Y."/>
            <person name="Predel R."/>
            <person name="Neupert S."/>
            <person name="Schachtner J."/>
            <person name="Verleyen P."/>
            <person name="Raible F."/>
            <person name="Bork P."/>
            <person name="Friedrich M."/>
            <person name="Walden K.K."/>
            <person name="Robertson H.M."/>
            <person name="Angeli S."/>
            <person name="Foret S."/>
            <person name="Bucher G."/>
            <person name="Schuetz S."/>
            <person name="Maleszka R."/>
            <person name="Wimmer E.A."/>
            <person name="Beeman R.W."/>
            <person name="Lorenzen M."/>
            <person name="Tomoyasu Y."/>
            <person name="Miller S.C."/>
            <person name="Grossmann D."/>
            <person name="Bucher G."/>
        </authorList>
    </citation>
    <scope>NUCLEOTIDE SEQUENCE [LARGE SCALE GENOMIC DNA]</scope>
    <source>
        <strain evidence="2 3">Georgia GA2</strain>
    </source>
</reference>
<reference evidence="2 3" key="2">
    <citation type="journal article" date="2010" name="Nucleic Acids Res.">
        <title>BeetleBase in 2010: revisions to provide comprehensive genomic information for Tribolium castaneum.</title>
        <authorList>
            <person name="Kim H.S."/>
            <person name="Murphy T."/>
            <person name="Xia J."/>
            <person name="Caragea D."/>
            <person name="Park Y."/>
            <person name="Beeman R.W."/>
            <person name="Lorenzen M.D."/>
            <person name="Butcher S."/>
            <person name="Manak J.R."/>
            <person name="Brown S.J."/>
        </authorList>
    </citation>
    <scope>GENOME REANNOTATION</scope>
    <source>
        <strain evidence="2 3">Georgia GA2</strain>
    </source>
</reference>
<dbReference type="AlphaFoldDB" id="D6WS41"/>
<sequence>MNIFTSFAVILTVASQVNCNYECKNAINKYIQRRSLIDMVGKIEEEDILKHCNVFNFDDAYKQIQSCSCITTHQTKAKDKPIQVVTNYMIDFDESDKINCHKEYNAMQVATDTRNYDLLAWEYEQFYLCKKRFAKAKETK</sequence>
<name>D6WS41_TRICA</name>
<proteinExistence type="predicted"/>
<evidence type="ECO:0000313" key="2">
    <source>
        <dbReference type="EMBL" id="EFA07082.2"/>
    </source>
</evidence>